<dbReference type="OrthoDB" id="9991235at2759"/>
<dbReference type="PROSITE" id="PS01057">
    <property type="entry name" value="SAICAR_SYNTHETASE_1"/>
    <property type="match status" value="1"/>
</dbReference>
<dbReference type="UniPathway" id="UPA00074">
    <property type="reaction ID" value="UER00130"/>
</dbReference>
<protein>
    <submittedName>
        <fullName evidence="9">Uncharacterized protein</fullName>
    </submittedName>
</protein>
<evidence type="ECO:0000256" key="5">
    <source>
        <dbReference type="ARBA" id="ARBA00022741"/>
    </source>
</evidence>
<dbReference type="PANTHER" id="PTHR43599:SF3">
    <property type="entry name" value="SI:DKEY-6E2.2"/>
    <property type="match status" value="1"/>
</dbReference>
<dbReference type="Gene3D" id="3.30.200.20">
    <property type="entry name" value="Phosphorylase Kinase, domain 1"/>
    <property type="match status" value="1"/>
</dbReference>
<evidence type="ECO:0000256" key="3">
    <source>
        <dbReference type="ARBA" id="ARBA00011020"/>
    </source>
</evidence>
<comment type="pathway">
    <text evidence="1">Purine metabolism; IMP biosynthesis via de novo pathway; 5-amino-1-(5-phospho-D-ribosyl)imidazole-4-carboxamide from 5-amino-1-(5-phospho-D-ribosyl)imidazole-4-carboxylate: step 1/2.</text>
</comment>
<dbReference type="PROSITE" id="PS01058">
    <property type="entry name" value="SAICAR_SYNTHETASE_2"/>
    <property type="match status" value="1"/>
</dbReference>
<dbReference type="GO" id="GO:0005524">
    <property type="term" value="F:ATP binding"/>
    <property type="evidence" value="ECO:0007669"/>
    <property type="project" value="UniProtKB-KW"/>
</dbReference>
<dbReference type="GO" id="GO:0006189">
    <property type="term" value="P:'de novo' IMP biosynthetic process"/>
    <property type="evidence" value="ECO:0007669"/>
    <property type="project" value="UniProtKB-UniPathway"/>
</dbReference>
<dbReference type="Gene3D" id="3.30.470.20">
    <property type="entry name" value="ATP-grasp fold, B domain"/>
    <property type="match status" value="1"/>
</dbReference>
<dbReference type="HAMAP" id="MF_00137">
    <property type="entry name" value="SAICAR_synth"/>
    <property type="match status" value="1"/>
</dbReference>
<dbReference type="SUPFAM" id="SSF52255">
    <property type="entry name" value="N5-CAIR mutase (phosphoribosylaminoimidazole carboxylase, PurE)"/>
    <property type="match status" value="1"/>
</dbReference>
<dbReference type="CDD" id="cd01416">
    <property type="entry name" value="SAICAR_synt_Ade5"/>
    <property type="match status" value="1"/>
</dbReference>
<evidence type="ECO:0000313" key="9">
    <source>
        <dbReference type="EMBL" id="CAD7222802.1"/>
    </source>
</evidence>
<evidence type="ECO:0000256" key="6">
    <source>
        <dbReference type="ARBA" id="ARBA00022755"/>
    </source>
</evidence>
<reference evidence="9" key="1">
    <citation type="submission" date="2020-11" db="EMBL/GenBank/DDBJ databases">
        <authorList>
            <person name="Tran Van P."/>
        </authorList>
    </citation>
    <scope>NUCLEOTIDE SEQUENCE</scope>
</reference>
<keyword evidence="4" id="KW-0436">Ligase</keyword>
<gene>
    <name evidence="9" type="ORF">CTOB1V02_LOCUS799</name>
</gene>
<dbReference type="Gene3D" id="3.40.50.1970">
    <property type="match status" value="1"/>
</dbReference>
<dbReference type="SUPFAM" id="SSF56104">
    <property type="entry name" value="SAICAR synthase-like"/>
    <property type="match status" value="1"/>
</dbReference>
<comment type="pathway">
    <text evidence="2">Purine metabolism; IMP biosynthesis via de novo pathway; 5-amino-1-(5-phospho-D-ribosyl)imidazole-4-carboxylate from 5-amino-1-(5-phospho-D-ribosyl)imidazole (carboxylase route): step 1/1.</text>
</comment>
<comment type="similarity">
    <text evidence="3">In the N-terminal section; belongs to the SAICAR synthetase family.</text>
</comment>
<keyword evidence="7" id="KW-0067">ATP-binding</keyword>
<evidence type="ECO:0000256" key="4">
    <source>
        <dbReference type="ARBA" id="ARBA00022598"/>
    </source>
</evidence>
<dbReference type="PANTHER" id="PTHR43599">
    <property type="entry name" value="MULTIFUNCTIONAL PROTEIN ADE2"/>
    <property type="match status" value="1"/>
</dbReference>
<dbReference type="FunFam" id="3.30.470.20:FF:000020">
    <property type="entry name" value="Probable multifunctional protein ADE2"/>
    <property type="match status" value="1"/>
</dbReference>
<dbReference type="GO" id="GO:0005829">
    <property type="term" value="C:cytosol"/>
    <property type="evidence" value="ECO:0007669"/>
    <property type="project" value="TreeGrafter"/>
</dbReference>
<evidence type="ECO:0000256" key="2">
    <source>
        <dbReference type="ARBA" id="ARBA00004747"/>
    </source>
</evidence>
<evidence type="ECO:0000256" key="1">
    <source>
        <dbReference type="ARBA" id="ARBA00004672"/>
    </source>
</evidence>
<dbReference type="Pfam" id="PF00731">
    <property type="entry name" value="AIRC"/>
    <property type="match status" value="1"/>
</dbReference>
<accession>A0A7R8ZG01</accession>
<dbReference type="InterPro" id="IPR000031">
    <property type="entry name" value="PurE_dom"/>
</dbReference>
<dbReference type="InterPro" id="IPR028923">
    <property type="entry name" value="SAICAR_synt/ADE2_N"/>
</dbReference>
<keyword evidence="8" id="KW-0511">Multifunctional enzyme</keyword>
<dbReference type="SMART" id="SM01001">
    <property type="entry name" value="AIRC"/>
    <property type="match status" value="1"/>
</dbReference>
<dbReference type="EMBL" id="OB660106">
    <property type="protein sequence ID" value="CAD7222802.1"/>
    <property type="molecule type" value="Genomic_DNA"/>
</dbReference>
<evidence type="ECO:0000256" key="8">
    <source>
        <dbReference type="ARBA" id="ARBA00023268"/>
    </source>
</evidence>
<proteinExistence type="inferred from homology"/>
<keyword evidence="6" id="KW-0658">Purine biosynthesis</keyword>
<sequence>MGPSNGEVKLGNLLVEGKTKKIFGIEGEPMLVLAEAKDHLTAFGGEKKHTLEGKAQVSNLTTCKIFEFLEKAGLPTHFIRQYGERGMIVRKCNMIPIEWVTRRVATGSFLKRHPKVSEGHVFTPLKLETFFKDDANNDPEWSIEEVGSGALTVEGTTITPEMVDEMLLLTRTVFEVLEKAWKSLDCQLIDMKIEFGFDVFSGKILLADVIDNDSWRLWPSGDPRLMKDKQVYRDASDITPAKLKEILNNYQWVSDKLDGFLRPPVGRVVIFSGSPDDGEHVNKIIKASQFFGIKNCISRISSAHKATKNTLDILATYEADGVPTVLIAVAGRSNGLGPVLAGNTILPVINCPPIKAQDYGTEDVWSSLRLPSGLGCTTSIDTGNAALAAAKILALHDHVVWSKLRVSQCLNQIRLIHADAAASTP</sequence>
<dbReference type="Pfam" id="PF01259">
    <property type="entry name" value="SAICAR_synt"/>
    <property type="match status" value="1"/>
</dbReference>
<dbReference type="InterPro" id="IPR018236">
    <property type="entry name" value="SAICAR_synthetase_CS"/>
</dbReference>
<name>A0A7R8ZG01_9CRUS</name>
<dbReference type="AlphaFoldDB" id="A0A7R8ZG01"/>
<dbReference type="InterPro" id="IPR050089">
    <property type="entry name" value="SAICAR_synthetase"/>
</dbReference>
<evidence type="ECO:0000256" key="7">
    <source>
        <dbReference type="ARBA" id="ARBA00022840"/>
    </source>
</evidence>
<organism evidence="9">
    <name type="scientific">Cyprideis torosa</name>
    <dbReference type="NCBI Taxonomy" id="163714"/>
    <lineage>
        <taxon>Eukaryota</taxon>
        <taxon>Metazoa</taxon>
        <taxon>Ecdysozoa</taxon>
        <taxon>Arthropoda</taxon>
        <taxon>Crustacea</taxon>
        <taxon>Oligostraca</taxon>
        <taxon>Ostracoda</taxon>
        <taxon>Podocopa</taxon>
        <taxon>Podocopida</taxon>
        <taxon>Cytherocopina</taxon>
        <taxon>Cytheroidea</taxon>
        <taxon>Cytherideidae</taxon>
        <taxon>Cyprideis</taxon>
    </lineage>
</organism>
<dbReference type="GO" id="GO:0004639">
    <property type="term" value="F:phosphoribosylaminoimidazolesuccinocarboxamide synthase activity"/>
    <property type="evidence" value="ECO:0007669"/>
    <property type="project" value="InterPro"/>
</dbReference>
<keyword evidence="5" id="KW-0547">Nucleotide-binding</keyword>